<evidence type="ECO:0000313" key="2">
    <source>
        <dbReference type="EMBL" id="RDX97164.1"/>
    </source>
</evidence>
<dbReference type="EMBL" id="QJKJ01003723">
    <property type="protein sequence ID" value="RDX97164.1"/>
    <property type="molecule type" value="Genomic_DNA"/>
</dbReference>
<feature type="domain" description="Integrase zinc-binding" evidence="1">
    <location>
        <begin position="106"/>
        <end position="149"/>
    </location>
</feature>
<reference evidence="2" key="1">
    <citation type="submission" date="2018-05" db="EMBL/GenBank/DDBJ databases">
        <title>Draft genome of Mucuna pruriens seed.</title>
        <authorList>
            <person name="Nnadi N.E."/>
            <person name="Vos R."/>
            <person name="Hasami M.H."/>
            <person name="Devisetty U.K."/>
            <person name="Aguiy J.C."/>
        </authorList>
    </citation>
    <scope>NUCLEOTIDE SEQUENCE [LARGE SCALE GENOMIC DNA]</scope>
    <source>
        <strain evidence="2">JCA_2017</strain>
    </source>
</reference>
<dbReference type="Pfam" id="PF17921">
    <property type="entry name" value="Integrase_H2C2"/>
    <property type="match status" value="1"/>
</dbReference>
<dbReference type="Gene3D" id="1.10.340.70">
    <property type="match status" value="1"/>
</dbReference>
<dbReference type="OrthoDB" id="1938712at2759"/>
<dbReference type="Proteomes" id="UP000257109">
    <property type="component" value="Unassembled WGS sequence"/>
</dbReference>
<sequence length="270" mass="31606">MGDKSTIRFLVLYLSDAYTERANPTVQGPITRGKLIRIQEEVKHQLTTLKDPREGHECPIVYCVTSFPKAIGSHGVKVDEENVKAIQSWPTPILMSDDKRLHVLKSSIRGLLVNETHEGRLMGHFREHKTFEILSKHFYWPHMRRDMHHISERLNEDGLYVAQFVKKLHERARDHIGKKRDRYAIYANRGKKEKMFEEDDLRHHICLIWRFVALDTFDFAKHVGGGSGTRIKDKDGSHKRLMDKKWKSRKINFQTPPKSKITTPNPPWIL</sequence>
<accession>A0A371H2W4</accession>
<gene>
    <name evidence="2" type="ORF">CR513_20093</name>
</gene>
<feature type="non-terminal residue" evidence="2">
    <location>
        <position position="1"/>
    </location>
</feature>
<protein>
    <recommendedName>
        <fullName evidence="1">Integrase zinc-binding domain-containing protein</fullName>
    </recommendedName>
</protein>
<proteinExistence type="predicted"/>
<dbReference type="AlphaFoldDB" id="A0A371H2W4"/>
<evidence type="ECO:0000313" key="3">
    <source>
        <dbReference type="Proteomes" id="UP000257109"/>
    </source>
</evidence>
<comment type="caution">
    <text evidence="2">The sequence shown here is derived from an EMBL/GenBank/DDBJ whole genome shotgun (WGS) entry which is preliminary data.</text>
</comment>
<name>A0A371H2W4_MUCPR</name>
<organism evidence="2 3">
    <name type="scientific">Mucuna pruriens</name>
    <name type="common">Velvet bean</name>
    <name type="synonym">Dolichos pruriens</name>
    <dbReference type="NCBI Taxonomy" id="157652"/>
    <lineage>
        <taxon>Eukaryota</taxon>
        <taxon>Viridiplantae</taxon>
        <taxon>Streptophyta</taxon>
        <taxon>Embryophyta</taxon>
        <taxon>Tracheophyta</taxon>
        <taxon>Spermatophyta</taxon>
        <taxon>Magnoliopsida</taxon>
        <taxon>eudicotyledons</taxon>
        <taxon>Gunneridae</taxon>
        <taxon>Pentapetalae</taxon>
        <taxon>rosids</taxon>
        <taxon>fabids</taxon>
        <taxon>Fabales</taxon>
        <taxon>Fabaceae</taxon>
        <taxon>Papilionoideae</taxon>
        <taxon>50 kb inversion clade</taxon>
        <taxon>NPAAA clade</taxon>
        <taxon>indigoferoid/millettioid clade</taxon>
        <taxon>Phaseoleae</taxon>
        <taxon>Mucuna</taxon>
    </lineage>
</organism>
<dbReference type="InterPro" id="IPR041588">
    <property type="entry name" value="Integrase_H2C2"/>
</dbReference>
<evidence type="ECO:0000259" key="1">
    <source>
        <dbReference type="Pfam" id="PF17921"/>
    </source>
</evidence>
<keyword evidence="3" id="KW-1185">Reference proteome</keyword>